<dbReference type="InterPro" id="IPR000504">
    <property type="entry name" value="RRM_dom"/>
</dbReference>
<dbReference type="EMBL" id="JAATIQ010000321">
    <property type="protein sequence ID" value="KAF4361962.1"/>
    <property type="molecule type" value="Genomic_DNA"/>
</dbReference>
<dbReference type="InterPro" id="IPR012677">
    <property type="entry name" value="Nucleotide-bd_a/b_plait_sf"/>
</dbReference>
<dbReference type="AlphaFoldDB" id="A0A7J6EU57"/>
<accession>A0A7J6EU57</accession>
<dbReference type="GO" id="GO:0003723">
    <property type="term" value="F:RNA binding"/>
    <property type="evidence" value="ECO:0007669"/>
    <property type="project" value="UniProtKB-UniRule"/>
</dbReference>
<evidence type="ECO:0000313" key="4">
    <source>
        <dbReference type="EMBL" id="KAF4358328.1"/>
    </source>
</evidence>
<dbReference type="SUPFAM" id="SSF54928">
    <property type="entry name" value="RNA-binding domain, RBD"/>
    <property type="match status" value="1"/>
</dbReference>
<organism evidence="5 7">
    <name type="scientific">Cannabis sativa</name>
    <name type="common">Hemp</name>
    <name type="synonym">Marijuana</name>
    <dbReference type="NCBI Taxonomy" id="3483"/>
    <lineage>
        <taxon>Eukaryota</taxon>
        <taxon>Viridiplantae</taxon>
        <taxon>Streptophyta</taxon>
        <taxon>Embryophyta</taxon>
        <taxon>Tracheophyta</taxon>
        <taxon>Spermatophyta</taxon>
        <taxon>Magnoliopsida</taxon>
        <taxon>eudicotyledons</taxon>
        <taxon>Gunneridae</taxon>
        <taxon>Pentapetalae</taxon>
        <taxon>rosids</taxon>
        <taxon>fabids</taxon>
        <taxon>Rosales</taxon>
        <taxon>Cannabaceae</taxon>
        <taxon>Cannabis</taxon>
    </lineage>
</organism>
<evidence type="ECO:0000313" key="5">
    <source>
        <dbReference type="EMBL" id="KAF4361962.1"/>
    </source>
</evidence>
<protein>
    <recommendedName>
        <fullName evidence="3">RRM domain-containing protein</fullName>
    </recommendedName>
</protein>
<dbReference type="InterPro" id="IPR035979">
    <property type="entry name" value="RBD_domain_sf"/>
</dbReference>
<evidence type="ECO:0000313" key="6">
    <source>
        <dbReference type="Proteomes" id="UP000525078"/>
    </source>
</evidence>
<evidence type="ECO:0000256" key="2">
    <source>
        <dbReference type="SAM" id="MobiDB-lite"/>
    </source>
</evidence>
<proteinExistence type="predicted"/>
<evidence type="ECO:0000259" key="3">
    <source>
        <dbReference type="PROSITE" id="PS50102"/>
    </source>
</evidence>
<evidence type="ECO:0000313" key="7">
    <source>
        <dbReference type="Proteomes" id="UP000583929"/>
    </source>
</evidence>
<gene>
    <name evidence="4" type="ORF">F8388_014598</name>
    <name evidence="5" type="ORF">G4B88_024538</name>
</gene>
<keyword evidence="1" id="KW-0694">RNA-binding</keyword>
<dbReference type="Gene3D" id="3.30.70.330">
    <property type="match status" value="1"/>
</dbReference>
<comment type="caution">
    <text evidence="5">The sequence shown here is derived from an EMBL/GenBank/DDBJ whole genome shotgun (WGS) entry which is preliminary data.</text>
</comment>
<dbReference type="EMBL" id="JAATIP010000227">
    <property type="protein sequence ID" value="KAF4358328.1"/>
    <property type="molecule type" value="Genomic_DNA"/>
</dbReference>
<dbReference type="Pfam" id="PF00076">
    <property type="entry name" value="RRM_1"/>
    <property type="match status" value="1"/>
</dbReference>
<reference evidence="6 7" key="1">
    <citation type="journal article" date="2020" name="bioRxiv">
        <title>Sequence and annotation of 42 cannabis genomes reveals extensive copy number variation in cannabinoid synthesis and pathogen resistance genes.</title>
        <authorList>
            <person name="Mckernan K.J."/>
            <person name="Helbert Y."/>
            <person name="Kane L.T."/>
            <person name="Ebling H."/>
            <person name="Zhang L."/>
            <person name="Liu B."/>
            <person name="Eaton Z."/>
            <person name="Mclaughlin S."/>
            <person name="Kingan S."/>
            <person name="Baybayan P."/>
            <person name="Concepcion G."/>
            <person name="Jordan M."/>
            <person name="Riva A."/>
            <person name="Barbazuk W."/>
            <person name="Harkins T."/>
        </authorList>
    </citation>
    <scope>NUCLEOTIDE SEQUENCE [LARGE SCALE GENOMIC DNA]</scope>
    <source>
        <strain evidence="6 7">cv. Jamaican Lion 4</strain>
        <strain evidence="5">Father</strain>
        <strain evidence="4">Mother</strain>
        <tissue evidence="5">Leaf</tissue>
    </source>
</reference>
<dbReference type="PROSITE" id="PS50102">
    <property type="entry name" value="RRM"/>
    <property type="match status" value="1"/>
</dbReference>
<sequence length="243" mass="25501">MATLCLNLTIQVLNLSPATTSDDLIDFFSYCGMVENVKLLPPRFKDDKEGSQSAALVTFRQPYAFKTALLLNKQQKELGLVSAGAMHGHGSTGSGGRGVAEQTAERISLWVSDFIGKASKAGSRDWGRHQITGQAPGSRAGPRFEFGSGVRVRGLGQGSGWGPGLGLGSGSGSGSGSGFGSRYRFRSGFGCRSGVRVLVRNGGWVRGQGRGLGLRSVFGYGVRVPIWIRGPGLRPRPGLGSGV</sequence>
<feature type="region of interest" description="Disordered" evidence="2">
    <location>
        <begin position="125"/>
        <end position="144"/>
    </location>
</feature>
<dbReference type="Proteomes" id="UP000583929">
    <property type="component" value="Unassembled WGS sequence"/>
</dbReference>
<keyword evidence="7" id="KW-1185">Reference proteome</keyword>
<name>A0A7J6EU57_CANSA</name>
<feature type="domain" description="RRM" evidence="3">
    <location>
        <begin position="8"/>
        <end position="106"/>
    </location>
</feature>
<evidence type="ECO:0000256" key="1">
    <source>
        <dbReference type="PROSITE-ProRule" id="PRU00176"/>
    </source>
</evidence>
<dbReference type="Proteomes" id="UP000525078">
    <property type="component" value="Unassembled WGS sequence"/>
</dbReference>